<keyword evidence="1 10" id="KW-0240">DNA-directed RNA polymerase</keyword>
<dbReference type="Proteomes" id="UP000827889">
    <property type="component" value="Chromosome 9"/>
</dbReference>
<keyword evidence="8 10" id="KW-0804">Transcription</keyword>
<evidence type="ECO:0000256" key="9">
    <source>
        <dbReference type="ARBA" id="ARBA00048552"/>
    </source>
</evidence>
<dbReference type="Pfam" id="PF04983">
    <property type="entry name" value="RNA_pol_Rpb1_3"/>
    <property type="match status" value="1"/>
</dbReference>
<feature type="domain" description="RNA polymerase N-terminal" evidence="11">
    <location>
        <begin position="226"/>
        <end position="513"/>
    </location>
</feature>
<dbReference type="InterPro" id="IPR007066">
    <property type="entry name" value="RNA_pol_Rpb1_3"/>
</dbReference>
<dbReference type="Pfam" id="PF00623">
    <property type="entry name" value="RNA_pol_Rpb1_2"/>
    <property type="match status" value="1"/>
</dbReference>
<dbReference type="GO" id="GO:0046872">
    <property type="term" value="F:metal ion binding"/>
    <property type="evidence" value="ECO:0007669"/>
    <property type="project" value="UniProtKB-KW"/>
</dbReference>
<proteinExistence type="inferred from homology"/>
<dbReference type="SMART" id="SM00663">
    <property type="entry name" value="RPOLA_N"/>
    <property type="match status" value="1"/>
</dbReference>
<keyword evidence="12" id="KW-1185">Reference proteome</keyword>
<dbReference type="Gene3D" id="3.30.1490.180">
    <property type="entry name" value="RNA polymerase ii"/>
    <property type="match status" value="1"/>
</dbReference>
<dbReference type="GO" id="GO:0000428">
    <property type="term" value="C:DNA-directed RNA polymerase complex"/>
    <property type="evidence" value="ECO:0007669"/>
    <property type="project" value="UniProtKB-KW"/>
</dbReference>
<keyword evidence="4 10" id="KW-0548">Nucleotidyltransferase</keyword>
<dbReference type="InterPro" id="IPR006592">
    <property type="entry name" value="RNA_pol_N"/>
</dbReference>
<dbReference type="RefSeq" id="XP_030524566.1">
    <property type="nucleotide sequence ID" value="XM_030668706.2"/>
</dbReference>
<evidence type="ECO:0000313" key="13">
    <source>
        <dbReference type="RefSeq" id="XP_030524566.1"/>
    </source>
</evidence>
<dbReference type="InterPro" id="IPR045867">
    <property type="entry name" value="DNA-dir_RpoC_beta_prime"/>
</dbReference>
<dbReference type="Gene3D" id="2.40.40.20">
    <property type="match status" value="1"/>
</dbReference>
<dbReference type="Gene3D" id="4.10.860.120">
    <property type="entry name" value="RNA polymerase II, clamp domain"/>
    <property type="match status" value="1"/>
</dbReference>
<comment type="function">
    <text evidence="10">DNA-dependent RNA polymerase catalyzes the transcription of DNA into RNA using the four ribonucleoside triphosphates as substrates.</text>
</comment>
<dbReference type="GO" id="GO:0006351">
    <property type="term" value="P:DNA-templated transcription"/>
    <property type="evidence" value="ECO:0007669"/>
    <property type="project" value="InterPro"/>
</dbReference>
<evidence type="ECO:0000256" key="2">
    <source>
        <dbReference type="ARBA" id="ARBA00022528"/>
    </source>
</evidence>
<dbReference type="Gene3D" id="3.10.450.40">
    <property type="match status" value="1"/>
</dbReference>
<dbReference type="GO" id="GO:0003677">
    <property type="term" value="F:DNA binding"/>
    <property type="evidence" value="ECO:0007669"/>
    <property type="project" value="InterPro"/>
</dbReference>
<evidence type="ECO:0000256" key="10">
    <source>
        <dbReference type="RuleBase" id="RU004279"/>
    </source>
</evidence>
<evidence type="ECO:0000256" key="6">
    <source>
        <dbReference type="ARBA" id="ARBA00022833"/>
    </source>
</evidence>
<dbReference type="InterPro" id="IPR042102">
    <property type="entry name" value="RNA_pol_Rpb1_3_sf"/>
</dbReference>
<evidence type="ECO:0000256" key="4">
    <source>
        <dbReference type="ARBA" id="ARBA00022695"/>
    </source>
</evidence>
<dbReference type="InterPro" id="IPR007083">
    <property type="entry name" value="RNA_pol_Rpb1_4"/>
</dbReference>
<dbReference type="InterPro" id="IPR038120">
    <property type="entry name" value="Rpb1_funnel_sf"/>
</dbReference>
<dbReference type="Gene3D" id="1.10.132.30">
    <property type="match status" value="1"/>
</dbReference>
<evidence type="ECO:0000256" key="5">
    <source>
        <dbReference type="ARBA" id="ARBA00022723"/>
    </source>
</evidence>
<protein>
    <recommendedName>
        <fullName evidence="10">DNA-directed RNA polymerase subunit</fullName>
        <ecNumber evidence="10">2.7.7.6</ecNumber>
    </recommendedName>
</protein>
<dbReference type="GO" id="GO:0003899">
    <property type="term" value="F:DNA-directed RNA polymerase activity"/>
    <property type="evidence" value="ECO:0007669"/>
    <property type="project" value="UniProtKB-EC"/>
</dbReference>
<keyword evidence="3 10" id="KW-0808">Transferase</keyword>
<comment type="similarity">
    <text evidence="10">Belongs to the RNA polymerase beta' chain family.</text>
</comment>
<evidence type="ECO:0000256" key="7">
    <source>
        <dbReference type="ARBA" id="ARBA00022842"/>
    </source>
</evidence>
<dbReference type="PANTHER" id="PTHR19376">
    <property type="entry name" value="DNA-DIRECTED RNA POLYMERASE"/>
    <property type="match status" value="1"/>
</dbReference>
<dbReference type="InterPro" id="IPR044893">
    <property type="entry name" value="RNA_pol_Rpb1_clamp_domain"/>
</dbReference>
<keyword evidence="7" id="KW-0460">Magnesium</keyword>
<organism evidence="12 13">
    <name type="scientific">Rhodamnia argentea</name>
    <dbReference type="NCBI Taxonomy" id="178133"/>
    <lineage>
        <taxon>Eukaryota</taxon>
        <taxon>Viridiplantae</taxon>
        <taxon>Streptophyta</taxon>
        <taxon>Embryophyta</taxon>
        <taxon>Tracheophyta</taxon>
        <taxon>Spermatophyta</taxon>
        <taxon>Magnoliopsida</taxon>
        <taxon>eudicotyledons</taxon>
        <taxon>Gunneridae</taxon>
        <taxon>Pentapetalae</taxon>
        <taxon>rosids</taxon>
        <taxon>malvids</taxon>
        <taxon>Myrtales</taxon>
        <taxon>Myrtaceae</taxon>
        <taxon>Myrtoideae</taxon>
        <taxon>Myrteae</taxon>
        <taxon>Australasian group</taxon>
        <taxon>Rhodamnia</taxon>
    </lineage>
</organism>
<dbReference type="InterPro" id="IPR040403">
    <property type="entry name" value="NRPD1_N"/>
</dbReference>
<evidence type="ECO:0000313" key="12">
    <source>
        <dbReference type="Proteomes" id="UP000827889"/>
    </source>
</evidence>
<reference evidence="13" key="1">
    <citation type="submission" date="2025-08" db="UniProtKB">
        <authorList>
            <consortium name="RefSeq"/>
        </authorList>
    </citation>
    <scope>IDENTIFICATION</scope>
    <source>
        <tissue evidence="13">Leaf</tissue>
    </source>
</reference>
<evidence type="ECO:0000256" key="3">
    <source>
        <dbReference type="ARBA" id="ARBA00022679"/>
    </source>
</evidence>
<comment type="catalytic activity">
    <reaction evidence="9 10">
        <text>RNA(n) + a ribonucleoside 5'-triphosphate = RNA(n+1) + diphosphate</text>
        <dbReference type="Rhea" id="RHEA:21248"/>
        <dbReference type="Rhea" id="RHEA-COMP:14527"/>
        <dbReference type="Rhea" id="RHEA-COMP:17342"/>
        <dbReference type="ChEBI" id="CHEBI:33019"/>
        <dbReference type="ChEBI" id="CHEBI:61557"/>
        <dbReference type="ChEBI" id="CHEBI:140395"/>
        <dbReference type="EC" id="2.7.7.6"/>
    </reaction>
</comment>
<name>A0A8B8NPX3_9MYRT</name>
<dbReference type="EC" id="2.7.7.6" evidence="10"/>
<dbReference type="Gene3D" id="1.10.274.100">
    <property type="entry name" value="RNA polymerase Rpb1, domain 3"/>
    <property type="match status" value="1"/>
</dbReference>
<dbReference type="InterPro" id="IPR007080">
    <property type="entry name" value="RNA_pol_Rpb1_1"/>
</dbReference>
<dbReference type="KEGG" id="rarg:115736857"/>
<dbReference type="CDD" id="cd10506">
    <property type="entry name" value="RNAP_IV_RPD1_N"/>
    <property type="match status" value="1"/>
</dbReference>
<dbReference type="Pfam" id="PF04997">
    <property type="entry name" value="RNA_pol_Rpb1_1"/>
    <property type="match status" value="1"/>
</dbReference>
<dbReference type="PANTHER" id="PTHR19376:SF36">
    <property type="entry name" value="DNA-DIRECTED RNA POLYMERASE IV SUBUNIT 1"/>
    <property type="match status" value="1"/>
</dbReference>
<evidence type="ECO:0000259" key="11">
    <source>
        <dbReference type="SMART" id="SM00663"/>
    </source>
</evidence>
<keyword evidence="6" id="KW-0862">Zinc</keyword>
<evidence type="ECO:0000256" key="8">
    <source>
        <dbReference type="ARBA" id="ARBA00023163"/>
    </source>
</evidence>
<keyword evidence="5" id="KW-0479">Metal-binding</keyword>
<accession>A0A8B8NPX3</accession>
<dbReference type="GeneID" id="115736857"/>
<dbReference type="InterPro" id="IPR000722">
    <property type="entry name" value="RNA_pol_asu"/>
</dbReference>
<dbReference type="Pfam" id="PF05000">
    <property type="entry name" value="RNA_pol_Rpb1_4"/>
    <property type="match status" value="1"/>
</dbReference>
<keyword evidence="2" id="KW-0150">Chloroplast</keyword>
<sequence length="1477" mass="164748">MDNDFCEEQQVPSAVLTGVAFNVLSHVEVEKISSITIESVGEVSDSRLGLPNSSNQCSTCGAKDLKQCEGHFGSIKLPCTILHPYFLSEVAKLLNKICPGCKSVRQELRVKKSSPNQVHHGTRGCKYCLPTQIDWYPPMKFKVSSKDSFRRTTITVEIDESFRRNLQKKSNRRIWPTDYWDFIPKDLEQEESCQKQDKRVLSHAQVYHLLNGVDPTFIRKFISRKDSLFLNCFPVTPNGHRVTEVTHAFSHGRLVLDDRTRVYKKLVDFRGTANELGSRVLECLKVSKLNPDKLSSTESAFAQNRKSRDLDFTSSGLRWMKDVVLGKRSDYCFRMVVTGNPNIKLSEIGVPCHIAERLQVSETLNKWNCEKLNAVCSLLLLEKGGMHVRRKGCLVRVNRMKELLFGDTIYRPLSDGDMVLINRPPSIHQHSLLALNAKVLPIASALSINPLCCSPLRGDFDGDCIHGYIPQSVDARVELNQLVGVDRQLYNGQSGRNLLSLGQDSLIAAHLILEDSVCLNHFSIQQLKMLCPNELPPPAIVKVPSVEGGIWTGKQLFQMLLPTGLEWFSSSSDIGIRNGEIVFSEGSGWLRDADDNLFQRLITFSQSRVLNVLHDAQEVLCEWLSTRGFSVSLADLYLASDSFSRENMIEEICCGLQEADETCNIKQFMVDSSRDFLAGNDAEISAMAFGSERLCYEKQKSAALSQASVDAFKRVFRDIQSLAYKYANKDNSMISMFKAGSKGNLLKIAQHSMCVGLQHSLVPLSFDIPHQLSCTSYNNHKENNIDHLRDSPCPRSFIPFAVVKNSFLSGLNPLECFVHSVTNRASSFSENAEVPGTLHRKLMFFMRDLYVSYDGTVRSAYGNQLIEFSYGIEKQSSTICSSKDSFSCENAKPGEGMGGQPVGSMSACAISEAAYSALDQPISLLETSPLLNLKNVLESGTKKSNSCQTMSLFLSKQLAKRRHGLEYGALAVKDYLERLFFSDIVSTTMVIFSPENYNQNLGPWVCHFHIRKDIITRRGLKLHSIIGSLQRRCHIFLNETRVDLPPLQITINDCSLAGEEREDAANIFCITLNMVEDSKKVATQPTLLKLLQQMVIPCLLGTVIKGFMEVKKVDILWSESSKLSKSNPMSTGELYLRVSMSAQSEKMMLWSALMKNCVPIMDAIDWSRSHPDTIREFSLAYGIDAGWKYFLNSLGSAVSDTGKTVLPAHLVLVANCLSTSGEFVGLNPKGMSRQRETSSVSSPFVQACFSNPGPCFIKAAKAGTVDNLQGSLDALAWGKVPSLGTGGLFEIIYSGKGHELAKPESVYNLLGNKVSSTQLNLKLEVPNAGSHMSDRCGAEFVQAGSVAKVLKKLEINKSLLRKFITFNDIQKLSLELKKILYKYPINHHLGEQEKSIVMMALKFHPRGKEKIGTGARDIKVGHHPKHQDSRCFMLVRADGTAEDFSYHKCVIGALEIIAPERAKTYQSKWLKHEVEQV</sequence>
<evidence type="ECO:0000256" key="1">
    <source>
        <dbReference type="ARBA" id="ARBA00022478"/>
    </source>
</evidence>
<dbReference type="Pfam" id="PF11523">
    <property type="entry name" value="DUF3223"/>
    <property type="match status" value="1"/>
</dbReference>
<gene>
    <name evidence="13" type="primary">LOC115736857</name>
</gene>
<dbReference type="SUPFAM" id="SSF64484">
    <property type="entry name" value="beta and beta-prime subunits of DNA dependent RNA-polymerase"/>
    <property type="match status" value="1"/>
</dbReference>
<dbReference type="OrthoDB" id="409625at2759"/>
<keyword evidence="2" id="KW-0934">Plastid</keyword>